<dbReference type="InterPro" id="IPR045174">
    <property type="entry name" value="Dof"/>
</dbReference>
<reference evidence="10" key="1">
    <citation type="submission" date="2021-08" db="EMBL/GenBank/DDBJ databases">
        <title>WGS assembly of Ceratopteris richardii.</title>
        <authorList>
            <person name="Marchant D.B."/>
            <person name="Chen G."/>
            <person name="Jenkins J."/>
            <person name="Shu S."/>
            <person name="Leebens-Mack J."/>
            <person name="Grimwood J."/>
            <person name="Schmutz J."/>
            <person name="Soltis P."/>
            <person name="Soltis D."/>
            <person name="Chen Z.-H."/>
        </authorList>
    </citation>
    <scope>NUCLEOTIDE SEQUENCE</scope>
    <source>
        <strain evidence="10">Whitten #5841</strain>
        <tissue evidence="10">Leaf</tissue>
    </source>
</reference>
<evidence type="ECO:0000313" key="10">
    <source>
        <dbReference type="EMBL" id="KAH7306640.1"/>
    </source>
</evidence>
<keyword evidence="6" id="KW-0804">Transcription</keyword>
<evidence type="ECO:0000256" key="6">
    <source>
        <dbReference type="ARBA" id="ARBA00023163"/>
    </source>
</evidence>
<keyword evidence="2" id="KW-0863">Zinc-finger</keyword>
<dbReference type="Pfam" id="PF02701">
    <property type="entry name" value="Zn_ribbon_Dof"/>
    <property type="match status" value="1"/>
</dbReference>
<evidence type="ECO:0000256" key="3">
    <source>
        <dbReference type="ARBA" id="ARBA00022833"/>
    </source>
</evidence>
<feature type="domain" description="Dof-type" evidence="9">
    <location>
        <begin position="40"/>
        <end position="94"/>
    </location>
</feature>
<dbReference type="InterPro" id="IPR003851">
    <property type="entry name" value="Znf_Dof"/>
</dbReference>
<evidence type="ECO:0000256" key="7">
    <source>
        <dbReference type="ARBA" id="ARBA00023242"/>
    </source>
</evidence>
<evidence type="ECO:0000256" key="2">
    <source>
        <dbReference type="ARBA" id="ARBA00022771"/>
    </source>
</evidence>
<keyword evidence="11" id="KW-1185">Reference proteome</keyword>
<evidence type="ECO:0000256" key="1">
    <source>
        <dbReference type="ARBA" id="ARBA00022723"/>
    </source>
</evidence>
<keyword evidence="3" id="KW-0862">Zinc</keyword>
<dbReference type="Proteomes" id="UP000825935">
    <property type="component" value="Chromosome 22"/>
</dbReference>
<dbReference type="PROSITE" id="PS01361">
    <property type="entry name" value="ZF_DOF_1"/>
    <property type="match status" value="1"/>
</dbReference>
<evidence type="ECO:0000256" key="4">
    <source>
        <dbReference type="ARBA" id="ARBA00023015"/>
    </source>
</evidence>
<dbReference type="GO" id="GO:0003677">
    <property type="term" value="F:DNA binding"/>
    <property type="evidence" value="ECO:0007669"/>
    <property type="project" value="UniProtKB-KW"/>
</dbReference>
<evidence type="ECO:0000313" key="11">
    <source>
        <dbReference type="Proteomes" id="UP000825935"/>
    </source>
</evidence>
<dbReference type="GO" id="GO:0003700">
    <property type="term" value="F:DNA-binding transcription factor activity"/>
    <property type="evidence" value="ECO:0007669"/>
    <property type="project" value="InterPro"/>
</dbReference>
<dbReference type="PROSITE" id="PS50884">
    <property type="entry name" value="ZF_DOF_2"/>
    <property type="match status" value="1"/>
</dbReference>
<sequence>MARDAVAMSMDPVMPSTEAVNAEEQQPRRLAKLPYPTRVLQCPRCTSSDTKFCYYNNHSLSQPRHFCRSCMRYWTAGGTLRNVPIGGGLRKSKRFKLMNPQSLLQAEASAATVRLKNTAQLQQPSVVKPIPNQEAQSHTATIDNSGFLRATSCSTSLATAASTAALFPSQVLAACRLSKPTSASTGSDDDDRFIENCVHANNAQKTALTTSTFVFDQEQRHSSSQNFLSSDGISVHTFRPQYFYKCSTGTAAIPTVPDHLLPECTVEVLPTTDNNSSSHHIDHATIIFGQRCSTPSSLHEKSVEQFAASSVMSTMPSASPDKDSHKRDRRELFVSHGAVGTCKDEGMGFSIWDECQFMPQDFIHGGLSDDLLPLLNSTNWSDMLQFHDLSPCIL</sequence>
<feature type="region of interest" description="Disordered" evidence="8">
    <location>
        <begin position="1"/>
        <end position="28"/>
    </location>
</feature>
<keyword evidence="1" id="KW-0479">Metal-binding</keyword>
<keyword evidence="5" id="KW-0238">DNA-binding</keyword>
<name>A0A8T2S625_CERRI</name>
<dbReference type="PANTHER" id="PTHR31089">
    <property type="entry name" value="CYCLIC DOF FACTOR 2"/>
    <property type="match status" value="1"/>
</dbReference>
<dbReference type="OrthoDB" id="1927254at2759"/>
<evidence type="ECO:0000259" key="9">
    <source>
        <dbReference type="PROSITE" id="PS50884"/>
    </source>
</evidence>
<evidence type="ECO:0000256" key="8">
    <source>
        <dbReference type="SAM" id="MobiDB-lite"/>
    </source>
</evidence>
<comment type="caution">
    <text evidence="10">The sequence shown here is derived from an EMBL/GenBank/DDBJ whole genome shotgun (WGS) entry which is preliminary data.</text>
</comment>
<proteinExistence type="predicted"/>
<dbReference type="GO" id="GO:0008270">
    <property type="term" value="F:zinc ion binding"/>
    <property type="evidence" value="ECO:0007669"/>
    <property type="project" value="UniProtKB-KW"/>
</dbReference>
<keyword evidence="4" id="KW-0805">Transcription regulation</keyword>
<protein>
    <recommendedName>
        <fullName evidence="9">Dof-type domain-containing protein</fullName>
    </recommendedName>
</protein>
<keyword evidence="7" id="KW-0539">Nucleus</keyword>
<dbReference type="PANTHER" id="PTHR31089:SF22">
    <property type="entry name" value="CYCLIC DOF FACTOR 4"/>
    <property type="match status" value="1"/>
</dbReference>
<evidence type="ECO:0000256" key="5">
    <source>
        <dbReference type="ARBA" id="ARBA00023125"/>
    </source>
</evidence>
<accession>A0A8T2S625</accession>
<organism evidence="10 11">
    <name type="scientific">Ceratopteris richardii</name>
    <name type="common">Triangle waterfern</name>
    <dbReference type="NCBI Taxonomy" id="49495"/>
    <lineage>
        <taxon>Eukaryota</taxon>
        <taxon>Viridiplantae</taxon>
        <taxon>Streptophyta</taxon>
        <taxon>Embryophyta</taxon>
        <taxon>Tracheophyta</taxon>
        <taxon>Polypodiopsida</taxon>
        <taxon>Polypodiidae</taxon>
        <taxon>Polypodiales</taxon>
        <taxon>Pteridineae</taxon>
        <taxon>Pteridaceae</taxon>
        <taxon>Parkerioideae</taxon>
        <taxon>Ceratopteris</taxon>
    </lineage>
</organism>
<gene>
    <name evidence="10" type="ORF">KP509_22G023400</name>
</gene>
<dbReference type="EMBL" id="CM035427">
    <property type="protein sequence ID" value="KAH7306640.1"/>
    <property type="molecule type" value="Genomic_DNA"/>
</dbReference>
<dbReference type="AlphaFoldDB" id="A0A8T2S625"/>